<dbReference type="InterPro" id="IPR036388">
    <property type="entry name" value="WH-like_DNA-bd_sf"/>
</dbReference>
<keyword evidence="3" id="KW-1185">Reference proteome</keyword>
<reference evidence="3" key="1">
    <citation type="submission" date="2021-11" db="EMBL/GenBank/DDBJ databases">
        <title>Cultivation dependent microbiological survey of springs from the worlds oldest radium mine currently devoted to the extraction of radon-saturated water.</title>
        <authorList>
            <person name="Kapinusova G."/>
            <person name="Smrhova T."/>
            <person name="Strejcek M."/>
            <person name="Suman J."/>
            <person name="Jani K."/>
            <person name="Pajer P."/>
            <person name="Uhlik O."/>
        </authorList>
    </citation>
    <scope>NUCLEOTIDE SEQUENCE [LARGE SCALE GENOMIC DNA]</scope>
    <source>
        <strain evidence="3">J379</strain>
    </source>
</reference>
<dbReference type="Gene3D" id="1.10.10.10">
    <property type="entry name" value="Winged helix-like DNA-binding domain superfamily/Winged helix DNA-binding domain"/>
    <property type="match status" value="1"/>
</dbReference>
<dbReference type="RefSeq" id="WP_353863770.1">
    <property type="nucleotide sequence ID" value="NZ_CP088295.1"/>
</dbReference>
<organism evidence="2 3">
    <name type="scientific">Svornostia abyssi</name>
    <dbReference type="NCBI Taxonomy" id="2898438"/>
    <lineage>
        <taxon>Bacteria</taxon>
        <taxon>Bacillati</taxon>
        <taxon>Actinomycetota</taxon>
        <taxon>Thermoleophilia</taxon>
        <taxon>Solirubrobacterales</taxon>
        <taxon>Baekduiaceae</taxon>
        <taxon>Svornostia</taxon>
    </lineage>
</organism>
<feature type="region of interest" description="Disordered" evidence="1">
    <location>
        <begin position="1"/>
        <end position="20"/>
    </location>
</feature>
<dbReference type="InterPro" id="IPR013324">
    <property type="entry name" value="RNA_pol_sigma_r3/r4-like"/>
</dbReference>
<dbReference type="SUPFAM" id="SSF88659">
    <property type="entry name" value="Sigma3 and sigma4 domains of RNA polymerase sigma factors"/>
    <property type="match status" value="1"/>
</dbReference>
<evidence type="ECO:0000256" key="1">
    <source>
        <dbReference type="SAM" id="MobiDB-lite"/>
    </source>
</evidence>
<evidence type="ECO:0000313" key="3">
    <source>
        <dbReference type="Proteomes" id="UP001058860"/>
    </source>
</evidence>
<name>A0ABY5PF38_9ACTN</name>
<dbReference type="EMBL" id="CP088295">
    <property type="protein sequence ID" value="UUY03258.1"/>
    <property type="molecule type" value="Genomic_DNA"/>
</dbReference>
<accession>A0ABY5PF38</accession>
<evidence type="ECO:0000313" key="2">
    <source>
        <dbReference type="EMBL" id="UUY03258.1"/>
    </source>
</evidence>
<proteinExistence type="predicted"/>
<gene>
    <name evidence="2" type="ORF">LRS13_21705</name>
</gene>
<dbReference type="Proteomes" id="UP001058860">
    <property type="component" value="Chromosome"/>
</dbReference>
<sequence>MLDDRPPTTDTSPLPARLGASAAARARELRRRRAPAFTGGELQAIARRVDAERERLTHVAGRTPTVTELARAADVDVEVLVLVISGPHGVEDRRLDPLAVLLAYARGRDVAEIAHMFGATTGVTARVLRQALQRSR</sequence>
<protein>
    <submittedName>
        <fullName evidence="2">Uncharacterized protein</fullName>
    </submittedName>
</protein>